<gene>
    <name evidence="2" type="ORF">D5S18_19950</name>
</gene>
<accession>A0A3A4KGV2</accession>
<dbReference type="InterPro" id="IPR002035">
    <property type="entry name" value="VWF_A"/>
</dbReference>
<dbReference type="SUPFAM" id="SSF53300">
    <property type="entry name" value="vWA-like"/>
    <property type="match status" value="1"/>
</dbReference>
<sequence>MVLVLAAAAIFSWFWVRDRADNNDRSAATGCVEGAATLYVTVDPELESTVRAAADRYTASKPQVRDHCAQVQVTARPSAAVAAAFASGKPWDRALGPQPALWIADSSRSIEAMRVPGLIEGAPASLAASPIVLAVPEELRGALEQAKLTWSDLPRLQQGSLTELGLTGWSGLRMAVPSGDGTLAAATAVAGTVSGTEPLSEAAAGSGQAIAAVSALAANAPKAADTGAALATIGGGSAPVHAVAATERQVKAQGRLSEFRPAGAAPVADYPAAVMSGPWVDKTQNLIAGVFSDYLQAPDQSKAFAEAGFAPSVAAAVPTRAALDKVRNTLANPVLGVQATVLLDVSSSMATADGSTTRLSNARGALLSTLNVMPPDFGLGVWTYGKNLDGTAPYKIQVPTAQLTGEQRGTLTTALGAVRPADLRADQAYPTLLAAYRSAIADYAPGRTNSILLITDGPDDDSAVSSAKLLADIAAATDPAHPIRIDIVVIGGSGSDDTLRTLAQRTKGAYTRLDSSDDIAFGTAVVNALTKP</sequence>
<dbReference type="AlphaFoldDB" id="A0A3A4KGV2"/>
<reference evidence="2 3" key="1">
    <citation type="submission" date="2018-09" db="EMBL/GenBank/DDBJ databases">
        <title>YIM PH21274 draft genome.</title>
        <authorList>
            <person name="Miao C."/>
        </authorList>
    </citation>
    <scope>NUCLEOTIDE SEQUENCE [LARGE SCALE GENOMIC DNA]</scope>
    <source>
        <strain evidence="2 3">YIM PH 21724</strain>
    </source>
</reference>
<evidence type="ECO:0000313" key="3">
    <source>
        <dbReference type="Proteomes" id="UP000266677"/>
    </source>
</evidence>
<dbReference type="Gene3D" id="3.40.50.410">
    <property type="entry name" value="von Willebrand factor, type A domain"/>
    <property type="match status" value="1"/>
</dbReference>
<dbReference type="PROSITE" id="PS50234">
    <property type="entry name" value="VWFA"/>
    <property type="match status" value="1"/>
</dbReference>
<keyword evidence="3" id="KW-1185">Reference proteome</keyword>
<feature type="domain" description="VWFA" evidence="1">
    <location>
        <begin position="338"/>
        <end position="529"/>
    </location>
</feature>
<evidence type="ECO:0000313" key="2">
    <source>
        <dbReference type="EMBL" id="RJO73488.1"/>
    </source>
</evidence>
<dbReference type="SUPFAM" id="SSF53850">
    <property type="entry name" value="Periplasmic binding protein-like II"/>
    <property type="match status" value="1"/>
</dbReference>
<dbReference type="EMBL" id="QZFU01000023">
    <property type="protein sequence ID" value="RJO73488.1"/>
    <property type="molecule type" value="Genomic_DNA"/>
</dbReference>
<dbReference type="OrthoDB" id="5171781at2"/>
<protein>
    <submittedName>
        <fullName evidence="2">VWA domain-containing protein</fullName>
    </submittedName>
</protein>
<comment type="caution">
    <text evidence="2">The sequence shown here is derived from an EMBL/GenBank/DDBJ whole genome shotgun (WGS) entry which is preliminary data.</text>
</comment>
<dbReference type="InterPro" id="IPR036465">
    <property type="entry name" value="vWFA_dom_sf"/>
</dbReference>
<name>A0A3A4KGV2_9NOCA</name>
<proteinExistence type="predicted"/>
<evidence type="ECO:0000259" key="1">
    <source>
        <dbReference type="PROSITE" id="PS50234"/>
    </source>
</evidence>
<organism evidence="2 3">
    <name type="scientific">Nocardia panacis</name>
    <dbReference type="NCBI Taxonomy" id="2340916"/>
    <lineage>
        <taxon>Bacteria</taxon>
        <taxon>Bacillati</taxon>
        <taxon>Actinomycetota</taxon>
        <taxon>Actinomycetes</taxon>
        <taxon>Mycobacteriales</taxon>
        <taxon>Nocardiaceae</taxon>
        <taxon>Nocardia</taxon>
    </lineage>
</organism>
<dbReference type="Pfam" id="PF13768">
    <property type="entry name" value="VWA_3"/>
    <property type="match status" value="1"/>
</dbReference>
<dbReference type="SMART" id="SM00327">
    <property type="entry name" value="VWA"/>
    <property type="match status" value="1"/>
</dbReference>
<dbReference type="Proteomes" id="UP000266677">
    <property type="component" value="Unassembled WGS sequence"/>
</dbReference>